<comment type="cofactor">
    <cofactor evidence="1">
        <name>FAD</name>
        <dbReference type="ChEBI" id="CHEBI:57692"/>
    </cofactor>
</comment>
<evidence type="ECO:0000256" key="4">
    <source>
        <dbReference type="ARBA" id="ARBA00022827"/>
    </source>
</evidence>
<dbReference type="SUPFAM" id="SSF55424">
    <property type="entry name" value="FAD/NAD-linked reductases, dimerisation (C-terminal) domain"/>
    <property type="match status" value="1"/>
</dbReference>
<dbReference type="InterPro" id="IPR023753">
    <property type="entry name" value="FAD/NAD-binding_dom"/>
</dbReference>
<dbReference type="Proteomes" id="UP001304847">
    <property type="component" value="Unassembled WGS sequence"/>
</dbReference>
<accession>A0ABU5W628</accession>
<dbReference type="EMBL" id="JAYGOJ010000050">
    <property type="protein sequence ID" value="MEA9436367.1"/>
    <property type="molecule type" value="Genomic_DNA"/>
</dbReference>
<dbReference type="PRINTS" id="PR00411">
    <property type="entry name" value="PNDRDTASEI"/>
</dbReference>
<keyword evidence="4" id="KW-0274">FAD</keyword>
<evidence type="ECO:0000313" key="7">
    <source>
        <dbReference type="EMBL" id="MEA9436367.1"/>
    </source>
</evidence>
<dbReference type="Pfam" id="PF07992">
    <property type="entry name" value="Pyr_redox_2"/>
    <property type="match status" value="1"/>
</dbReference>
<feature type="domain" description="Pyridine nucleotide-disulphide oxidoreductase dimerisation" evidence="5">
    <location>
        <begin position="349"/>
        <end position="455"/>
    </location>
</feature>
<name>A0ABU5W628_AERCA</name>
<evidence type="ECO:0000256" key="3">
    <source>
        <dbReference type="ARBA" id="ARBA00022630"/>
    </source>
</evidence>
<evidence type="ECO:0000256" key="1">
    <source>
        <dbReference type="ARBA" id="ARBA00001974"/>
    </source>
</evidence>
<dbReference type="Pfam" id="PF02852">
    <property type="entry name" value="Pyr_redox_dim"/>
    <property type="match status" value="1"/>
</dbReference>
<dbReference type="SUPFAM" id="SSF51905">
    <property type="entry name" value="FAD/NAD(P)-binding domain"/>
    <property type="match status" value="1"/>
</dbReference>
<sequence>MTEFDSIIIGSGQAAPSLAAGLARRGETVALVEGDRLGGTCVNTGCTPTKTLRKSARVAHLARRAADFGVTTGPVEIDFPATMARMRARSDTAREGLTSWLEHTEGVTLVRGWGRLDGREKDGRFRVMVGDQVLLARQVYLNTGTRPFLPPVPGIDTIMPLDNASLLALTERPDHLIVVGGSYIGLELGQIFRRLGAKVTILHRADRLTEREDADVSVIIADIMRAEDIDLRLNASVGSVGGSMRGVLVTLEDETELSGSHILFATGRVPNTDALNLASVGLAADKRGYIATDAQLKTDVPGIWALGDINRRGAFTHTAYHDHEIVLAHRDGLTDLHQWQGADARVTTYAMFTDPPLGRVGLTRAEAQALVAKGKRILISDMPMERVSRAKEEGETTGLIRLIVDAESERFLGATVFGLAGDEIIATLTNYMATSASYRIMQQALPVHPTVAEFLPTILAGLKPLEAADG</sequence>
<proteinExistence type="inferred from homology"/>
<dbReference type="InterPro" id="IPR001100">
    <property type="entry name" value="Pyr_nuc-diS_OxRdtase"/>
</dbReference>
<evidence type="ECO:0000256" key="2">
    <source>
        <dbReference type="ARBA" id="ARBA00007532"/>
    </source>
</evidence>
<dbReference type="Gene3D" id="3.30.390.30">
    <property type="match status" value="1"/>
</dbReference>
<evidence type="ECO:0000259" key="5">
    <source>
        <dbReference type="Pfam" id="PF02852"/>
    </source>
</evidence>
<dbReference type="InterPro" id="IPR016156">
    <property type="entry name" value="FAD/NAD-linked_Rdtase_dimer_sf"/>
</dbReference>
<comment type="caution">
    <text evidence="7">The sequence shown here is derived from an EMBL/GenBank/DDBJ whole genome shotgun (WGS) entry which is preliminary data.</text>
</comment>
<dbReference type="PANTHER" id="PTHR43014:SF2">
    <property type="entry name" value="MERCURIC REDUCTASE"/>
    <property type="match status" value="1"/>
</dbReference>
<feature type="domain" description="FAD/NAD(P)-binding" evidence="6">
    <location>
        <begin position="5"/>
        <end position="320"/>
    </location>
</feature>
<dbReference type="PIRSF" id="PIRSF000350">
    <property type="entry name" value="Mercury_reductase_MerA"/>
    <property type="match status" value="1"/>
</dbReference>
<dbReference type="PANTHER" id="PTHR43014">
    <property type="entry name" value="MERCURIC REDUCTASE"/>
    <property type="match status" value="1"/>
</dbReference>
<organism evidence="7 8">
    <name type="scientific">Aeromonas caviae</name>
    <name type="common">Aeromonas punctata</name>
    <dbReference type="NCBI Taxonomy" id="648"/>
    <lineage>
        <taxon>Bacteria</taxon>
        <taxon>Pseudomonadati</taxon>
        <taxon>Pseudomonadota</taxon>
        <taxon>Gammaproteobacteria</taxon>
        <taxon>Aeromonadales</taxon>
        <taxon>Aeromonadaceae</taxon>
        <taxon>Aeromonas</taxon>
    </lineage>
</organism>
<dbReference type="PRINTS" id="PR00368">
    <property type="entry name" value="FADPNR"/>
</dbReference>
<comment type="similarity">
    <text evidence="2">Belongs to the class-I pyridine nucleotide-disulfide oxidoreductase family.</text>
</comment>
<reference evidence="7 8" key="1">
    <citation type="submission" date="2023-12" db="EMBL/GenBank/DDBJ databases">
        <title>Characterization of antibiotic resistance in Aeromonas spp. in hospital effluent.</title>
        <authorList>
            <person name="Negoseki B.R.S."/>
            <person name="Krul D."/>
            <person name="Siqueira A.C."/>
            <person name="Almeida M."/>
            <person name="Mesa D."/>
            <person name="Conte D."/>
            <person name="Dalla-Costa L.M."/>
        </authorList>
    </citation>
    <scope>NUCLEOTIDE SEQUENCE [LARGE SCALE GENOMIC DNA]</scope>
    <source>
        <strain evidence="7 8">36v</strain>
    </source>
</reference>
<keyword evidence="3" id="KW-0285">Flavoprotein</keyword>
<dbReference type="Gene3D" id="3.50.50.60">
    <property type="entry name" value="FAD/NAD(P)-binding domain"/>
    <property type="match status" value="2"/>
</dbReference>
<evidence type="ECO:0000259" key="6">
    <source>
        <dbReference type="Pfam" id="PF07992"/>
    </source>
</evidence>
<evidence type="ECO:0000313" key="8">
    <source>
        <dbReference type="Proteomes" id="UP001304847"/>
    </source>
</evidence>
<keyword evidence="8" id="KW-1185">Reference proteome</keyword>
<dbReference type="RefSeq" id="WP_236277401.1">
    <property type="nucleotide sequence ID" value="NZ_CP091178.1"/>
</dbReference>
<dbReference type="InterPro" id="IPR036188">
    <property type="entry name" value="FAD/NAD-bd_sf"/>
</dbReference>
<dbReference type="InterPro" id="IPR004099">
    <property type="entry name" value="Pyr_nucl-diS_OxRdtase_dimer"/>
</dbReference>
<protein>
    <submittedName>
        <fullName evidence="7">Mercuric reductase</fullName>
    </submittedName>
</protein>
<gene>
    <name evidence="7" type="ORF">VCX44_11170</name>
</gene>